<dbReference type="EMBL" id="LVYI01000012">
    <property type="protein sequence ID" value="OAP54939.1"/>
    <property type="molecule type" value="Genomic_DNA"/>
</dbReference>
<accession>A0A178Z5B0</accession>
<evidence type="ECO:0000313" key="1">
    <source>
        <dbReference type="EMBL" id="OAP54939.1"/>
    </source>
</evidence>
<sequence length="111" mass="12437">MAQTIRQARDINQINPKTSFFGKAQEIGMLNVFLYGASSTVMDFILLGRSSGVQAVLRRIPAKKTTFGENIGRFDNPEDSMVALVRYMDEITDAKIVREAEVFRMTLVGCE</sequence>
<comment type="caution">
    <text evidence="1">The sequence shown here is derived from an EMBL/GenBank/DDBJ whole genome shotgun (WGS) entry which is preliminary data.</text>
</comment>
<dbReference type="OrthoDB" id="4144231at2759"/>
<proteinExistence type="predicted"/>
<dbReference type="RefSeq" id="XP_018688306.1">
    <property type="nucleotide sequence ID" value="XM_018842145.1"/>
</dbReference>
<dbReference type="Proteomes" id="UP000078343">
    <property type="component" value="Unassembled WGS sequence"/>
</dbReference>
<name>A0A178Z5B0_9EURO</name>
<reference evidence="1 2" key="1">
    <citation type="submission" date="2016-04" db="EMBL/GenBank/DDBJ databases">
        <title>Draft genome of Fonsecaea erecta CBS 125763.</title>
        <authorList>
            <person name="Weiss V.A."/>
            <person name="Vicente V.A."/>
            <person name="Raittz R.T."/>
            <person name="Moreno L.F."/>
            <person name="De Souza E.M."/>
            <person name="Pedrosa F.O."/>
            <person name="Steffens M.B."/>
            <person name="Faoro H."/>
            <person name="Tadra-Sfeir M.Z."/>
            <person name="Najafzadeh M.J."/>
            <person name="Felipe M.S."/>
            <person name="Teixeira M."/>
            <person name="Sun J."/>
            <person name="Xi L."/>
            <person name="Gomes R."/>
            <person name="De Azevedo C.M."/>
            <person name="Salgado C.G."/>
            <person name="Da Silva M.B."/>
            <person name="Nascimento M.F."/>
            <person name="Queiroz-Telles F."/>
            <person name="Attili D.S."/>
            <person name="Gorbushina A."/>
        </authorList>
    </citation>
    <scope>NUCLEOTIDE SEQUENCE [LARGE SCALE GENOMIC DNA]</scope>
    <source>
        <strain evidence="1 2">CBS 125763</strain>
    </source>
</reference>
<organism evidence="1 2">
    <name type="scientific">Fonsecaea erecta</name>
    <dbReference type="NCBI Taxonomy" id="1367422"/>
    <lineage>
        <taxon>Eukaryota</taxon>
        <taxon>Fungi</taxon>
        <taxon>Dikarya</taxon>
        <taxon>Ascomycota</taxon>
        <taxon>Pezizomycotina</taxon>
        <taxon>Eurotiomycetes</taxon>
        <taxon>Chaetothyriomycetidae</taxon>
        <taxon>Chaetothyriales</taxon>
        <taxon>Herpotrichiellaceae</taxon>
        <taxon>Fonsecaea</taxon>
    </lineage>
</organism>
<evidence type="ECO:0000313" key="2">
    <source>
        <dbReference type="Proteomes" id="UP000078343"/>
    </source>
</evidence>
<gene>
    <name evidence="1" type="ORF">AYL99_10639</name>
</gene>
<dbReference type="AlphaFoldDB" id="A0A178Z5B0"/>
<protein>
    <submittedName>
        <fullName evidence="1">Uncharacterized protein</fullName>
    </submittedName>
</protein>
<keyword evidence="2" id="KW-1185">Reference proteome</keyword>
<dbReference type="GeneID" id="30014807"/>